<dbReference type="EMBL" id="CP001038">
    <property type="protein sequence ID" value="ACC85037.1"/>
    <property type="molecule type" value="Genomic_DNA"/>
</dbReference>
<name>B2JAT3_NOSP7</name>
<keyword evidence="2" id="KW-1185">Reference proteome</keyword>
<dbReference type="EnsemblBacteria" id="ACC85037">
    <property type="protein sequence ID" value="ACC85037"/>
    <property type="gene ID" value="Npun_AF175"/>
</dbReference>
<dbReference type="HOGENOM" id="CLU_166659_0_0_3"/>
<geneLocation type="plasmid" evidence="1 2">
    <name>pNPUN01</name>
</geneLocation>
<dbReference type="KEGG" id="npu:Npun_AF175"/>
<protein>
    <submittedName>
        <fullName evidence="1">Uncharacterized protein</fullName>
    </submittedName>
</protein>
<keyword evidence="1" id="KW-0614">Plasmid</keyword>
<sequence>MDMNQNLDEKQARFQGENTSHRLGHIASNLARLRTFCDTAYPEAVKSVADETMCFIEWTAAEIEPEYAEELVNIQVQLARWRLTFDSIWSDGSERRNMSEQASAWSEQVLDMSGLLSESI</sequence>
<dbReference type="PhylomeDB" id="B2JAT3"/>
<organism evidence="1 2">
    <name type="scientific">Nostoc punctiforme (strain ATCC 29133 / PCC 73102)</name>
    <dbReference type="NCBI Taxonomy" id="63737"/>
    <lineage>
        <taxon>Bacteria</taxon>
        <taxon>Bacillati</taxon>
        <taxon>Cyanobacteriota</taxon>
        <taxon>Cyanophyceae</taxon>
        <taxon>Nostocales</taxon>
        <taxon>Nostocaceae</taxon>
        <taxon>Nostoc</taxon>
    </lineage>
</organism>
<gene>
    <name evidence="1" type="ordered locus">Npun_AF175</name>
</gene>
<evidence type="ECO:0000313" key="1">
    <source>
        <dbReference type="EMBL" id="ACC85037.1"/>
    </source>
</evidence>
<proteinExistence type="predicted"/>
<evidence type="ECO:0000313" key="2">
    <source>
        <dbReference type="Proteomes" id="UP000001191"/>
    </source>
</evidence>
<dbReference type="Proteomes" id="UP000001191">
    <property type="component" value="Plasmid pNPUN01"/>
</dbReference>
<dbReference type="AlphaFoldDB" id="B2JAT3"/>
<reference evidence="2" key="1">
    <citation type="submission" date="2008-04" db="EMBL/GenBank/DDBJ databases">
        <title>Complete sequence of plasmid 1 of Nostoc punctiforme ATCC 29133.</title>
        <authorList>
            <consortium name="US DOE Joint Genome Institute"/>
            <person name="Copeland A."/>
            <person name="Lucas S."/>
            <person name="Lapidus A."/>
            <person name="Glavina del Rio T."/>
            <person name="Dalin E."/>
            <person name="Tice H."/>
            <person name="Pitluck S."/>
            <person name="Chain P."/>
            <person name="Malfatti S."/>
            <person name="Shin M."/>
            <person name="Vergez L."/>
            <person name="Schmutz J."/>
            <person name="Larimer F."/>
            <person name="Land M."/>
            <person name="Hauser L."/>
            <person name="Kyrpides N."/>
            <person name="Kim E."/>
            <person name="Meeks J.C."/>
            <person name="Elhai J."/>
            <person name="Campbell E.L."/>
            <person name="Thiel T."/>
            <person name="Longmire J."/>
            <person name="Potts M."/>
            <person name="Atlas R."/>
        </authorList>
    </citation>
    <scope>NUCLEOTIDE SEQUENCE [LARGE SCALE GENOMIC DNA]</scope>
    <source>
        <strain evidence="2">ATCC 29133 / PCC 73102</strain>
        <plasmid evidence="2">Plasmid pNPUN01</plasmid>
    </source>
</reference>
<accession>B2JAT3</accession>